<name>A0ACC2X087_9TREE</name>
<sequence length="1087" mass="120137">MSDYEADDERFGTRRQRFLEDEMEGPLVEDWGMRDEAGRKEEYTTGIKKMTETTTTSPIKTTGKGTYALVARNTVREISEVGIESTFSVEQHSSTAINLEFDTAPVIVALPVKDGLWRQKEGDMKPMEISRESVPVPEARHFARNSSVMISVSKTVCDTGKEVLVNNDNAAEYRLQTNRDKPPEQETHQSISTNFIVEAASIISPESMKGKVVKGTDVCAAHAQQVTSRRLTTTSEISHTTSAHESTMKAPAVPSRALGKSKSGTASSRTPSAQEFTMKAPAVPLKAHGSLASTAAFARTTSAQELTMNAPAVLSRDQGGPTSSTAFSRTTSAQELPMRAPRTTSPIRGNGKEKALSLPVPAHPTVDQPRPSTSTSRKANSPPRTKIPPTLQLIHENFTNFEMAVGAAQPGAKVRFRKGKGMFAMDKLDLRRQSEVFKDCVVVVAHHISAKADQLVPRWAQIHRHGGKVCNRYTPEVTHVACDHDVVPASLCHYLGINSLSDLPREIPILAWDWFHKCSTTSVARRLSSTCRVGALKRKSDYDILNATTANKRSKKYAPTDSDTSQSQRNPGYIDTQAYATSPEPMAIDGDGTIQTHRERECKVASGANEHGSDNDEEPTRATGHVSSAKVERWRLPTSGEVVDPLDEMISGMVKGTLVQTEQELAEEAGLLAESEVDGLAKISRLGGRRGVSEQEASVSLKNASFPLDDKGTCQNAHTGVKPISLNDMIIEGLESLSRIYEKVQHKNQWQKRAYTKAIASIRYCPYPIQNLEQALQLKDVGGSVGDRIAEILRNGGISDRERFEDNEQLRTITAFGHIYGVGPAKANEFWNDGARSLDDLRKGEWILTEAQQIGLKYYDDLKCRSVFASHMLSLEVLKCWPIRIPRPEVERLFEQIKKAAMHIEGCGSREKGHLKVEAMGSYRRGEETSGDLDILITRDPSDGKDHTQILRKLVARLAEKRMIVSTLSAPSNYEDVEAKWMGLGQIVGPDGKPEGPVRRIDILAVPWENYGAALIYFTGNEIFNRSLRLYARRNGYSLNQRGLYRGAVIDEKNKKTAEGVLVASKTEQDIFDVLGIRYRPPHLRRP</sequence>
<evidence type="ECO:0000313" key="2">
    <source>
        <dbReference type="Proteomes" id="UP001230649"/>
    </source>
</evidence>
<comment type="caution">
    <text evidence="1">The sequence shown here is derived from an EMBL/GenBank/DDBJ whole genome shotgun (WGS) entry which is preliminary data.</text>
</comment>
<reference evidence="1" key="1">
    <citation type="submission" date="2023-04" db="EMBL/GenBank/DDBJ databases">
        <title>Draft Genome sequencing of Naganishia species isolated from polar environments using Oxford Nanopore Technology.</title>
        <authorList>
            <person name="Leo P."/>
            <person name="Venkateswaran K."/>
        </authorList>
    </citation>
    <scope>NUCLEOTIDE SEQUENCE</scope>
    <source>
        <strain evidence="1">MNA-CCFEE 5262</strain>
    </source>
</reference>
<organism evidence="1 2">
    <name type="scientific">Naganishia adeliensis</name>
    <dbReference type="NCBI Taxonomy" id="92952"/>
    <lineage>
        <taxon>Eukaryota</taxon>
        <taxon>Fungi</taxon>
        <taxon>Dikarya</taxon>
        <taxon>Basidiomycota</taxon>
        <taxon>Agaricomycotina</taxon>
        <taxon>Tremellomycetes</taxon>
        <taxon>Filobasidiales</taxon>
        <taxon>Filobasidiaceae</taxon>
        <taxon>Naganishia</taxon>
    </lineage>
</organism>
<dbReference type="Proteomes" id="UP001230649">
    <property type="component" value="Unassembled WGS sequence"/>
</dbReference>
<proteinExistence type="predicted"/>
<gene>
    <name evidence="1" type="ORF">QFC20_000857</name>
</gene>
<accession>A0ACC2X087</accession>
<protein>
    <submittedName>
        <fullName evidence="1">Uncharacterized protein</fullName>
    </submittedName>
</protein>
<dbReference type="EMBL" id="JASBWS010000004">
    <property type="protein sequence ID" value="KAJ9116177.1"/>
    <property type="molecule type" value="Genomic_DNA"/>
</dbReference>
<keyword evidence="2" id="KW-1185">Reference proteome</keyword>
<evidence type="ECO:0000313" key="1">
    <source>
        <dbReference type="EMBL" id="KAJ9116177.1"/>
    </source>
</evidence>